<proteinExistence type="predicted"/>
<geneLocation type="plasmid" evidence="1">
    <name>pAM65-52-3-235K</name>
</geneLocation>
<sequence length="189" mass="22094">MNEAYVNKTYGDGDKDIHYPYWRQVLQEELVNFKTKSLEKELENWQFISEDEIALKHPVTGSTFKLCDDGSIEMFVNEDTGIRLDAKDNGIIFYGDSIHFATKEMRMHTKPYGFIWNNHNLNPYLYYGDKVGEKRHIPKASMVSMLQDGPNNINVPLFQEQKRKHYYDEKVTSMIEDLGIETSRIKRGG</sequence>
<name>A0A160LJR0_BACTI</name>
<dbReference type="RefSeq" id="WP_001001212.1">
    <property type="nucleotide sequence ID" value="NZ_CP013278.1"/>
</dbReference>
<dbReference type="EMBL" id="CP013278">
    <property type="protein sequence ID" value="AND28429.1"/>
    <property type="molecule type" value="Genomic_DNA"/>
</dbReference>
<protein>
    <submittedName>
        <fullName evidence="1">Uncharacterized protein</fullName>
    </submittedName>
</protein>
<reference evidence="1" key="1">
    <citation type="journal article" date="2017" name="Res. Microbiol.">
        <title>Comparative genomics of extrachromosomal elements in Bacillus thuringiensis subsp. israelensis.</title>
        <authorList>
            <person name="Bolotin A."/>
            <person name="Gillis A."/>
            <person name="Sanchis V."/>
            <person name="Nielsen-LeRoux C."/>
            <person name="Mahillon J."/>
            <person name="Lereclus D."/>
            <person name="Sorokin A."/>
        </authorList>
    </citation>
    <scope>NUCLEOTIDE SEQUENCE</scope>
    <source>
        <strain evidence="1">AM65-52</strain>
        <plasmid evidence="1">pAM65-52-3-235K</plasmid>
    </source>
</reference>
<organism evidence="1">
    <name type="scientific">Bacillus thuringiensis subsp. israelensis</name>
    <dbReference type="NCBI Taxonomy" id="1430"/>
    <lineage>
        <taxon>Bacteria</taxon>
        <taxon>Bacillati</taxon>
        <taxon>Bacillota</taxon>
        <taxon>Bacilli</taxon>
        <taxon>Bacillales</taxon>
        <taxon>Bacillaceae</taxon>
        <taxon>Bacillus</taxon>
        <taxon>Bacillus cereus group</taxon>
    </lineage>
</organism>
<accession>A0A160LJR0</accession>
<evidence type="ECO:0000313" key="1">
    <source>
        <dbReference type="EMBL" id="AND28429.1"/>
    </source>
</evidence>
<dbReference type="AlphaFoldDB" id="A0A160LJR0"/>
<keyword evidence="1" id="KW-0614">Plasmid</keyword>
<gene>
    <name evidence="1" type="ORF">ATN07_32380</name>
</gene>
<dbReference type="PATRIC" id="fig|1430.6.peg.1962"/>